<dbReference type="PROSITE" id="PS51194">
    <property type="entry name" value="HELICASE_CTER"/>
    <property type="match status" value="1"/>
</dbReference>
<dbReference type="Proteomes" id="UP001209878">
    <property type="component" value="Unassembled WGS sequence"/>
</dbReference>
<keyword evidence="6" id="KW-0378">Hydrolase</keyword>
<comment type="function">
    <text evidence="12">Probable ATP-binding RNA helicase.</text>
</comment>
<evidence type="ECO:0000256" key="10">
    <source>
        <dbReference type="ARBA" id="ARBA00023054"/>
    </source>
</evidence>
<dbReference type="InterPro" id="IPR006575">
    <property type="entry name" value="RWD_dom"/>
</dbReference>
<evidence type="ECO:0000259" key="19">
    <source>
        <dbReference type="PROSITE" id="PS51194"/>
    </source>
</evidence>
<dbReference type="SUPFAM" id="SSF52540">
    <property type="entry name" value="P-loop containing nucleoside triphosphate hydrolases"/>
    <property type="match status" value="1"/>
</dbReference>
<feature type="region of interest" description="Disordered" evidence="16">
    <location>
        <begin position="479"/>
        <end position="543"/>
    </location>
</feature>
<dbReference type="PANTHER" id="PTHR18934">
    <property type="entry name" value="ATP-DEPENDENT RNA HELICASE"/>
    <property type="match status" value="1"/>
</dbReference>
<evidence type="ECO:0000256" key="7">
    <source>
        <dbReference type="ARBA" id="ARBA00022806"/>
    </source>
</evidence>
<proteinExistence type="inferred from homology"/>
<evidence type="ECO:0000256" key="13">
    <source>
        <dbReference type="ARBA" id="ARBA00071682"/>
    </source>
</evidence>
<feature type="compositionally biased region" description="Basic residues" evidence="16">
    <location>
        <begin position="1"/>
        <end position="11"/>
    </location>
</feature>
<dbReference type="CDD" id="cd17985">
    <property type="entry name" value="DEXHc_DHX57"/>
    <property type="match status" value="1"/>
</dbReference>
<comment type="caution">
    <text evidence="20">The sequence shown here is derived from an EMBL/GenBank/DDBJ whole genome shotgun (WGS) entry which is preliminary data.</text>
</comment>
<dbReference type="GO" id="GO:0008270">
    <property type="term" value="F:zinc ion binding"/>
    <property type="evidence" value="ECO:0007669"/>
    <property type="project" value="UniProtKB-KW"/>
</dbReference>
<dbReference type="InterPro" id="IPR027417">
    <property type="entry name" value="P-loop_NTPase"/>
</dbReference>
<evidence type="ECO:0000256" key="11">
    <source>
        <dbReference type="ARBA" id="ARBA00047984"/>
    </source>
</evidence>
<protein>
    <recommendedName>
        <fullName evidence="13">Putative ATP-dependent RNA helicase DHX57</fullName>
        <ecNumber evidence="2">3.6.4.13</ecNumber>
    </recommendedName>
    <alternativeName>
        <fullName evidence="14">DEAH box protein 57</fullName>
    </alternativeName>
</protein>
<dbReference type="FunFam" id="1.20.120.1080:FF:000002">
    <property type="entry name" value="Putative ATP-dependent RNA helicase DHX36"/>
    <property type="match status" value="1"/>
</dbReference>
<dbReference type="InterPro" id="IPR048333">
    <property type="entry name" value="HA2_WH"/>
</dbReference>
<feature type="region of interest" description="Disordered" evidence="16">
    <location>
        <begin position="1"/>
        <end position="54"/>
    </location>
</feature>
<dbReference type="Pfam" id="PF00270">
    <property type="entry name" value="DEAD"/>
    <property type="match status" value="1"/>
</dbReference>
<keyword evidence="3 15" id="KW-0479">Metal-binding</keyword>
<keyword evidence="21" id="KW-1185">Reference proteome</keyword>
<dbReference type="GO" id="GO:0003724">
    <property type="term" value="F:RNA helicase activity"/>
    <property type="evidence" value="ECO:0007669"/>
    <property type="project" value="UniProtKB-EC"/>
</dbReference>
<evidence type="ECO:0000256" key="4">
    <source>
        <dbReference type="ARBA" id="ARBA00022741"/>
    </source>
</evidence>
<evidence type="ECO:0000259" key="18">
    <source>
        <dbReference type="PROSITE" id="PS51192"/>
    </source>
</evidence>
<dbReference type="GO" id="GO:0005524">
    <property type="term" value="F:ATP binding"/>
    <property type="evidence" value="ECO:0007669"/>
    <property type="project" value="UniProtKB-KW"/>
</dbReference>
<dbReference type="PROSITE" id="PS50103">
    <property type="entry name" value="ZF_C3H1"/>
    <property type="match status" value="1"/>
</dbReference>
<dbReference type="PROSITE" id="PS51192">
    <property type="entry name" value="HELICASE_ATP_BIND_1"/>
    <property type="match status" value="1"/>
</dbReference>
<dbReference type="FunFam" id="3.40.50.300:FF:000325">
    <property type="entry name" value="ATP-dependent RNA helicase DHX29"/>
    <property type="match status" value="1"/>
</dbReference>
<dbReference type="InterPro" id="IPR000571">
    <property type="entry name" value="Znf_CCCH"/>
</dbReference>
<accession>A0AAD9KP83</accession>
<evidence type="ECO:0000313" key="21">
    <source>
        <dbReference type="Proteomes" id="UP001209878"/>
    </source>
</evidence>
<feature type="region of interest" description="Disordered" evidence="16">
    <location>
        <begin position="195"/>
        <end position="215"/>
    </location>
</feature>
<dbReference type="EMBL" id="JAODUO010000827">
    <property type="protein sequence ID" value="KAK2174118.1"/>
    <property type="molecule type" value="Genomic_DNA"/>
</dbReference>
<gene>
    <name evidence="20" type="ORF">NP493_827g00019</name>
</gene>
<dbReference type="Gene3D" id="3.40.50.300">
    <property type="entry name" value="P-loop containing nucleotide triphosphate hydrolases"/>
    <property type="match status" value="2"/>
</dbReference>
<feature type="compositionally biased region" description="Basic and acidic residues" evidence="16">
    <location>
        <begin position="520"/>
        <end position="530"/>
    </location>
</feature>
<keyword evidence="9" id="KW-0067">ATP-binding</keyword>
<keyword evidence="4" id="KW-0547">Nucleotide-binding</keyword>
<organism evidence="20 21">
    <name type="scientific">Ridgeia piscesae</name>
    <name type="common">Tubeworm</name>
    <dbReference type="NCBI Taxonomy" id="27915"/>
    <lineage>
        <taxon>Eukaryota</taxon>
        <taxon>Metazoa</taxon>
        <taxon>Spiralia</taxon>
        <taxon>Lophotrochozoa</taxon>
        <taxon>Annelida</taxon>
        <taxon>Polychaeta</taxon>
        <taxon>Sedentaria</taxon>
        <taxon>Canalipalpata</taxon>
        <taxon>Sabellida</taxon>
        <taxon>Siboglinidae</taxon>
        <taxon>Ridgeia</taxon>
    </lineage>
</organism>
<comment type="similarity">
    <text evidence="1">Belongs to the DEAD box helicase family. DEAH subfamily.</text>
</comment>
<feature type="compositionally biased region" description="Gly residues" evidence="16">
    <location>
        <begin position="24"/>
        <end position="54"/>
    </location>
</feature>
<dbReference type="Pfam" id="PF21010">
    <property type="entry name" value="HA2_C"/>
    <property type="match status" value="1"/>
</dbReference>
<name>A0AAD9KP83_RIDPI</name>
<evidence type="ECO:0000256" key="3">
    <source>
        <dbReference type="ARBA" id="ARBA00022723"/>
    </source>
</evidence>
<feature type="domain" description="Helicase ATP-binding" evidence="18">
    <location>
        <begin position="583"/>
        <end position="749"/>
    </location>
</feature>
<dbReference type="CDD" id="cd23825">
    <property type="entry name" value="RWD_DHX57"/>
    <property type="match status" value="1"/>
</dbReference>
<evidence type="ECO:0000256" key="5">
    <source>
        <dbReference type="ARBA" id="ARBA00022771"/>
    </source>
</evidence>
<dbReference type="FunFam" id="3.40.50.300:FF:000284">
    <property type="entry name" value="probable ATP-dependent RNA helicase YTHDC2"/>
    <property type="match status" value="1"/>
</dbReference>
<evidence type="ECO:0000313" key="20">
    <source>
        <dbReference type="EMBL" id="KAK2174118.1"/>
    </source>
</evidence>
<evidence type="ECO:0000256" key="1">
    <source>
        <dbReference type="ARBA" id="ARBA00008792"/>
    </source>
</evidence>
<sequence>MSAPQRRKGKPNRGGGRFNRPRGSSGGHGHSTGGRGRGGGGKHGGGGRGGFGGGRKGADGASAMGYLGDSVVVGRDEYGDYNNTPRTAAPSVAAVAAPVRTRTERKVVMQQLQMSMHNQMMVKDMLRDIHLGDEEEEAAGDECDGNDDSADLRWMPIGDVENEYDEIDWRADDQYWTSESTLVVQGVETHAPVFSWPQTATDGDTGTGRRQTRSDGVSQIAVRQLERYGFHKTRCSAALKENDCDLGLSLESLMSNCFNVPLHHDDGNDGPKDDQGQTVEEILEQRSEEKMALESIYGDRFIERIPNHVWLVSLELPHLTELIGSTHRTKTMQQGMRELQSKQSAKSHLPVCRFFQKGFCRFGKRCKNRHEQPNTGPRERFVPVYDDVGAATEKLPYLLHVRFPTGNRYPCEVPLVAFSSSNDKMASHICLNISFRLMQEAQQQVVDCQPAIFSLISVLEDVDELRDIVTTPALLFSHPEPVTHAPQKTNPNPVPDEQVDSGRTGNGVEKEDGVSTPGENLKERKPEQRRKYGGRRSADSSMIEKTNRRLVEQFRRVQRSDAYKAMLKQRRKLPAWQNQDKILDALYENQVVVISGMTGCGKTTQVPQFILDDHLLREGPLCNIICTQPRRISAIAVAERVAEERIDRLGSVVGYHIRLENVMSSSTRLLFCSTGILLRRLEGDVTLEGVTHVIIDEVHERTEESDFLMMVLRDLLPNRPDLRVILMSATLNAELFSGYFHDCPVIDIPGKTFPVDQYFLEDAIEFTGYVLEERSPFAISLKRANEIRHSVPEVWVMDDDEDLSGAPSGRVKDSALDQSLNINQLAERYDGYSRKALKTLAKLDYEKINNDLIELLIEWIMEGKHDYPRDGAILVFLPGMMEIMSLYNQLLGNPCIGGGRGRNRVKLIPLHSTLSSEEQHAVFSRPQRGVTKIVLSTNIAETSITIDDIVYVIDTGRMKEKRYDPSKGMESLDIAWVSKANATQRKGRAGRVAAGVCFHLFSSHHYEYQLRDQPIPEIQRVPLEQLVLKIKKLDLFFGQDVSDVLCKIIEAPQTININCAIERLKDLGALDPQQELTALGYHLAALPVDVRIGKLMLFGAIFRCLDSALTIAASLSSKSPFVSPFDRRDEADEKKRQFSTASSDHLTVLNAYKAWVSVRMNAPRQRQYAFCQDNFLSVRTLEMLASMKRQFTELLSDIGFVREGLTVRKLERMTRDGNDGVIAASGPEANNNNNNMKLVSAILVAALYPNVVQVLTPESKYSQSCAGAVPKAPKAEELRFRTKNDGYVFIHPSSVNFLTRQYESPYLVYHEKIKTTKVYIRDSTMVSVYPLLLFGGGSIRIDLDMGNFVMSVDDGWIKIQASSHQVAELVKELRQELDSLLEEKIETPHMDLSTCPHGSRIIDTIVTLISTQ</sequence>
<dbReference type="InterPro" id="IPR001650">
    <property type="entry name" value="Helicase_C-like"/>
</dbReference>
<feature type="zinc finger region" description="C3H1-type" evidence="15">
    <location>
        <begin position="346"/>
        <end position="373"/>
    </location>
</feature>
<comment type="catalytic activity">
    <reaction evidence="11">
        <text>ATP + H2O = ADP + phosphate + H(+)</text>
        <dbReference type="Rhea" id="RHEA:13065"/>
        <dbReference type="ChEBI" id="CHEBI:15377"/>
        <dbReference type="ChEBI" id="CHEBI:15378"/>
        <dbReference type="ChEBI" id="CHEBI:30616"/>
        <dbReference type="ChEBI" id="CHEBI:43474"/>
        <dbReference type="ChEBI" id="CHEBI:456216"/>
        <dbReference type="EC" id="3.6.4.13"/>
    </reaction>
</comment>
<dbReference type="SMART" id="SM00847">
    <property type="entry name" value="HA2"/>
    <property type="match status" value="1"/>
</dbReference>
<evidence type="ECO:0000256" key="2">
    <source>
        <dbReference type="ARBA" id="ARBA00012552"/>
    </source>
</evidence>
<dbReference type="Gene3D" id="3.10.110.10">
    <property type="entry name" value="Ubiquitin Conjugating Enzyme"/>
    <property type="match status" value="1"/>
</dbReference>
<dbReference type="SMART" id="SM00356">
    <property type="entry name" value="ZnF_C3H1"/>
    <property type="match status" value="1"/>
</dbReference>
<dbReference type="InterPro" id="IPR011709">
    <property type="entry name" value="DEAD-box_helicase_OB_fold"/>
</dbReference>
<evidence type="ECO:0000256" key="14">
    <source>
        <dbReference type="ARBA" id="ARBA00083389"/>
    </source>
</evidence>
<dbReference type="InterPro" id="IPR007502">
    <property type="entry name" value="Helicase-assoc_dom"/>
</dbReference>
<dbReference type="EC" id="3.6.4.13" evidence="2"/>
<evidence type="ECO:0000256" key="16">
    <source>
        <dbReference type="SAM" id="MobiDB-lite"/>
    </source>
</evidence>
<feature type="domain" description="C3H1-type" evidence="17">
    <location>
        <begin position="346"/>
        <end position="373"/>
    </location>
</feature>
<dbReference type="Pfam" id="PF26026">
    <property type="entry name" value="RNA_hel_CTD"/>
    <property type="match status" value="1"/>
</dbReference>
<dbReference type="Pfam" id="PF05773">
    <property type="entry name" value="RWD"/>
    <property type="match status" value="1"/>
</dbReference>
<dbReference type="PANTHER" id="PTHR18934:SF145">
    <property type="entry name" value="ATP-DEPENDENT RNA HELICASE DHX57-RELATED"/>
    <property type="match status" value="1"/>
</dbReference>
<keyword evidence="8 15" id="KW-0862">Zinc</keyword>
<dbReference type="Pfam" id="PF04408">
    <property type="entry name" value="WHD_HA2"/>
    <property type="match status" value="1"/>
</dbReference>
<keyword evidence="10" id="KW-0175">Coiled coil</keyword>
<dbReference type="GO" id="GO:0016787">
    <property type="term" value="F:hydrolase activity"/>
    <property type="evidence" value="ECO:0007669"/>
    <property type="project" value="UniProtKB-KW"/>
</dbReference>
<keyword evidence="7" id="KW-0347">Helicase</keyword>
<dbReference type="InterPro" id="IPR059023">
    <property type="entry name" value="RNA_hel_CTD"/>
</dbReference>
<reference evidence="20" key="1">
    <citation type="journal article" date="2023" name="Mol. Biol. Evol.">
        <title>Third-Generation Sequencing Reveals the Adaptive Role of the Epigenome in Three Deep-Sea Polychaetes.</title>
        <authorList>
            <person name="Perez M."/>
            <person name="Aroh O."/>
            <person name="Sun Y."/>
            <person name="Lan Y."/>
            <person name="Juniper S.K."/>
            <person name="Young C.R."/>
            <person name="Angers B."/>
            <person name="Qian P.Y."/>
        </authorList>
    </citation>
    <scope>NUCLEOTIDE SEQUENCE</scope>
    <source>
        <strain evidence="20">R07B-5</strain>
    </source>
</reference>
<evidence type="ECO:0000259" key="17">
    <source>
        <dbReference type="PROSITE" id="PS50103"/>
    </source>
</evidence>
<evidence type="ECO:0000256" key="8">
    <source>
        <dbReference type="ARBA" id="ARBA00022833"/>
    </source>
</evidence>
<dbReference type="Pfam" id="PF00271">
    <property type="entry name" value="Helicase_C"/>
    <property type="match status" value="1"/>
</dbReference>
<evidence type="ECO:0000256" key="12">
    <source>
        <dbReference type="ARBA" id="ARBA00057709"/>
    </source>
</evidence>
<dbReference type="InterPro" id="IPR011545">
    <property type="entry name" value="DEAD/DEAH_box_helicase_dom"/>
</dbReference>
<keyword evidence="5 15" id="KW-0863">Zinc-finger</keyword>
<feature type="domain" description="Helicase C-terminal" evidence="19">
    <location>
        <begin position="851"/>
        <end position="1034"/>
    </location>
</feature>
<evidence type="ECO:0000256" key="9">
    <source>
        <dbReference type="ARBA" id="ARBA00022840"/>
    </source>
</evidence>
<dbReference type="SMART" id="SM00487">
    <property type="entry name" value="DEXDc"/>
    <property type="match status" value="1"/>
</dbReference>
<dbReference type="InterPro" id="IPR014001">
    <property type="entry name" value="Helicase_ATP-bd"/>
</dbReference>
<dbReference type="SMART" id="SM00490">
    <property type="entry name" value="HELICc"/>
    <property type="match status" value="1"/>
</dbReference>
<dbReference type="Gene3D" id="1.20.120.1080">
    <property type="match status" value="1"/>
</dbReference>
<evidence type="ECO:0000256" key="6">
    <source>
        <dbReference type="ARBA" id="ARBA00022801"/>
    </source>
</evidence>
<evidence type="ECO:0000256" key="15">
    <source>
        <dbReference type="PROSITE-ProRule" id="PRU00723"/>
    </source>
</evidence>
<dbReference type="Pfam" id="PF07717">
    <property type="entry name" value="OB_NTP_bind"/>
    <property type="match status" value="1"/>
</dbReference>
<dbReference type="GO" id="GO:0003723">
    <property type="term" value="F:RNA binding"/>
    <property type="evidence" value="ECO:0007669"/>
    <property type="project" value="TreeGrafter"/>
</dbReference>
<dbReference type="InterPro" id="IPR016135">
    <property type="entry name" value="UBQ-conjugating_enzyme/RWD"/>
</dbReference>
<dbReference type="CDD" id="cd18791">
    <property type="entry name" value="SF2_C_RHA"/>
    <property type="match status" value="1"/>
</dbReference>